<keyword evidence="5 8" id="KW-0378">Hydrolase</keyword>
<evidence type="ECO:0000256" key="7">
    <source>
        <dbReference type="ARBA" id="ARBA00023295"/>
    </source>
</evidence>
<comment type="catalytic activity">
    <reaction evidence="1 8">
        <text>Hydrolysis of terminal, non-reducing alpha-D-galactose residues in alpha-D-galactosides, including galactose oligosaccharides, galactomannans and galactolipids.</text>
        <dbReference type="EC" id="3.2.1.22"/>
    </reaction>
</comment>
<dbReference type="Gene3D" id="3.20.20.70">
    <property type="entry name" value="Aldolase class I"/>
    <property type="match status" value="1"/>
</dbReference>
<evidence type="ECO:0000256" key="5">
    <source>
        <dbReference type="ARBA" id="ARBA00022801"/>
    </source>
</evidence>
<dbReference type="PANTHER" id="PTHR11452:SF33">
    <property type="entry name" value="ALPHA-GALACTOSIDASE 2"/>
    <property type="match status" value="1"/>
</dbReference>
<organism evidence="11">
    <name type="scientific">Picea sitchensis</name>
    <name type="common">Sitka spruce</name>
    <name type="synonym">Pinus sitchensis</name>
    <dbReference type="NCBI Taxonomy" id="3332"/>
    <lineage>
        <taxon>Eukaryota</taxon>
        <taxon>Viridiplantae</taxon>
        <taxon>Streptophyta</taxon>
        <taxon>Embryophyta</taxon>
        <taxon>Tracheophyta</taxon>
        <taxon>Spermatophyta</taxon>
        <taxon>Pinopsida</taxon>
        <taxon>Pinidae</taxon>
        <taxon>Conifers I</taxon>
        <taxon>Pinales</taxon>
        <taxon>Pinaceae</taxon>
        <taxon>Picea</taxon>
    </lineage>
</organism>
<evidence type="ECO:0000313" key="11">
    <source>
        <dbReference type="EMBL" id="ABK25009.1"/>
    </source>
</evidence>
<keyword evidence="6 8" id="KW-1015">Disulfide bond</keyword>
<comment type="similarity">
    <text evidence="2 8">Belongs to the glycosyl hydrolase 27 family.</text>
</comment>
<accession>A9NWJ8</accession>
<dbReference type="InterPro" id="IPR017853">
    <property type="entry name" value="GH"/>
</dbReference>
<sequence length="399" mass="44254">MDFQYGCFVHAVLLAFACCAVTCGAQNTTSGRSLLQSGLAQTPPLGWNSWNHFGCHINEDVIRETADALVSTGLSKLGYQYVNIDDCWAELNRDSNGRLVASASRFPSGIKALADYVHSKGLKLGIYSDAGYYTCQKQPGSLGHEQVDADTFAYWGVDYLKYDNCYNDGSKPENRYPKMRDALLSTRRPIFYSLCEWGLDVPATWARQIGSSWRTTDDIEDKWESMISRADQNNEFAQYAGPGGWNDPDMLEVGNGNMTPEEYGSHFSIWALMKAPLLIGCDVTSMDKKTYGILSNSEVIAVNQDPLGVQGKKVNKLGDLEVWAGPLSNNRVAVVLLNRSNSRTIITAKWEDIGLNPSAVVRVRNLWRHRELEANHQGSLTASVKPHGCKMYVLTSVSH</sequence>
<dbReference type="InterPro" id="IPR041233">
    <property type="entry name" value="Melibiase_C"/>
</dbReference>
<dbReference type="EC" id="3.2.1.22" evidence="3 8"/>
<dbReference type="PRINTS" id="PR00740">
    <property type="entry name" value="GLHYDRLASE27"/>
</dbReference>
<dbReference type="InterPro" id="IPR002241">
    <property type="entry name" value="Glyco_hydro_27"/>
</dbReference>
<evidence type="ECO:0000256" key="3">
    <source>
        <dbReference type="ARBA" id="ARBA00012755"/>
    </source>
</evidence>
<dbReference type="CDD" id="cd14792">
    <property type="entry name" value="GH27"/>
    <property type="match status" value="1"/>
</dbReference>
<dbReference type="InterPro" id="IPR013780">
    <property type="entry name" value="Glyco_hydro_b"/>
</dbReference>
<evidence type="ECO:0000256" key="8">
    <source>
        <dbReference type="RuleBase" id="RU361168"/>
    </source>
</evidence>
<evidence type="ECO:0000256" key="4">
    <source>
        <dbReference type="ARBA" id="ARBA00022729"/>
    </source>
</evidence>
<dbReference type="GO" id="GO:0005975">
    <property type="term" value="P:carbohydrate metabolic process"/>
    <property type="evidence" value="ECO:0007669"/>
    <property type="project" value="InterPro"/>
</dbReference>
<protein>
    <recommendedName>
        <fullName evidence="3 8">Alpha-galactosidase</fullName>
        <ecNumber evidence="3 8">3.2.1.22</ecNumber>
    </recommendedName>
    <alternativeName>
        <fullName evidence="8">Melibiase</fullName>
    </alternativeName>
</protein>
<dbReference type="FunFam" id="2.60.40.1180:FF:000008">
    <property type="entry name" value="Alpha-galactosidase"/>
    <property type="match status" value="1"/>
</dbReference>
<evidence type="ECO:0000256" key="1">
    <source>
        <dbReference type="ARBA" id="ARBA00001255"/>
    </source>
</evidence>
<dbReference type="SUPFAM" id="SSF51445">
    <property type="entry name" value="(Trans)glycosidases"/>
    <property type="match status" value="1"/>
</dbReference>
<feature type="signal peptide" evidence="9">
    <location>
        <begin position="1"/>
        <end position="25"/>
    </location>
</feature>
<feature type="domain" description="Alpha galactosidase C-terminal" evidence="10">
    <location>
        <begin position="318"/>
        <end position="394"/>
    </location>
</feature>
<name>A9NWJ8_PICSI</name>
<reference evidence="11" key="1">
    <citation type="journal article" date="2008" name="BMC Genomics">
        <title>A conifer genomics resource of 200,000 spruce (Picea spp.) ESTs and 6,464 high-quality, sequence-finished full-length cDNAs for Sitka spruce (Picea sitchensis).</title>
        <authorList>
            <person name="Ralph S.G."/>
            <person name="Chun H.J."/>
            <person name="Kolosova N."/>
            <person name="Cooper D."/>
            <person name="Oddy C."/>
            <person name="Ritland C.E."/>
            <person name="Kirkpatrick R."/>
            <person name="Moore R."/>
            <person name="Barber S."/>
            <person name="Holt R.A."/>
            <person name="Jones S.J."/>
            <person name="Marra M.A."/>
            <person name="Douglas C.J."/>
            <person name="Ritland K."/>
            <person name="Bohlmann J."/>
        </authorList>
    </citation>
    <scope>NUCLEOTIDE SEQUENCE</scope>
    <source>
        <tissue evidence="11">Bark</tissue>
    </source>
</reference>
<dbReference type="SUPFAM" id="SSF51011">
    <property type="entry name" value="Glycosyl hydrolase domain"/>
    <property type="match status" value="1"/>
</dbReference>
<dbReference type="CAZy" id="GH27">
    <property type="family name" value="Glycoside Hydrolase Family 27"/>
</dbReference>
<dbReference type="Pfam" id="PF17801">
    <property type="entry name" value="Melibiase_C"/>
    <property type="match status" value="1"/>
</dbReference>
<dbReference type="Gene3D" id="2.60.40.1180">
    <property type="entry name" value="Golgi alpha-mannosidase II"/>
    <property type="match status" value="1"/>
</dbReference>
<dbReference type="PANTHER" id="PTHR11452">
    <property type="entry name" value="ALPHA-GALACTOSIDASE/ALPHA-N-ACETYLGALACTOSAMINIDASE"/>
    <property type="match status" value="1"/>
</dbReference>
<dbReference type="Pfam" id="PF16499">
    <property type="entry name" value="Melibiase_2"/>
    <property type="match status" value="1"/>
</dbReference>
<dbReference type="EMBL" id="EF085713">
    <property type="protein sequence ID" value="ABK25009.1"/>
    <property type="molecule type" value="mRNA"/>
</dbReference>
<proteinExistence type="evidence at transcript level"/>
<dbReference type="PROSITE" id="PS00512">
    <property type="entry name" value="ALPHA_GALACTOSIDASE"/>
    <property type="match status" value="1"/>
</dbReference>
<feature type="chain" id="PRO_5002741959" description="Alpha-galactosidase" evidence="9">
    <location>
        <begin position="26"/>
        <end position="399"/>
    </location>
</feature>
<keyword evidence="7 8" id="KW-0326">Glycosidase</keyword>
<evidence type="ECO:0000256" key="9">
    <source>
        <dbReference type="SAM" id="SignalP"/>
    </source>
</evidence>
<dbReference type="GO" id="GO:0004557">
    <property type="term" value="F:alpha-galactosidase activity"/>
    <property type="evidence" value="ECO:0007669"/>
    <property type="project" value="UniProtKB-EC"/>
</dbReference>
<evidence type="ECO:0000259" key="10">
    <source>
        <dbReference type="Pfam" id="PF17801"/>
    </source>
</evidence>
<dbReference type="InterPro" id="IPR000111">
    <property type="entry name" value="Glyco_hydro_27/36_CS"/>
</dbReference>
<evidence type="ECO:0000256" key="2">
    <source>
        <dbReference type="ARBA" id="ARBA00009743"/>
    </source>
</evidence>
<dbReference type="AlphaFoldDB" id="A9NWJ8"/>
<dbReference type="OMA" id="VHDMWAG"/>
<keyword evidence="4 9" id="KW-0732">Signal</keyword>
<dbReference type="InterPro" id="IPR013785">
    <property type="entry name" value="Aldolase_TIM"/>
</dbReference>
<evidence type="ECO:0000256" key="6">
    <source>
        <dbReference type="ARBA" id="ARBA00023157"/>
    </source>
</evidence>
<dbReference type="FunFam" id="3.20.20.70:FF:000093">
    <property type="entry name" value="Alpha-galactosidase"/>
    <property type="match status" value="1"/>
</dbReference>